<evidence type="ECO:0000313" key="4">
    <source>
        <dbReference type="Proteomes" id="UP000555756"/>
    </source>
</evidence>
<proteinExistence type="predicted"/>
<dbReference type="InterPro" id="IPR007111">
    <property type="entry name" value="NACHT_NTPase"/>
</dbReference>
<dbReference type="InterPro" id="IPR027417">
    <property type="entry name" value="P-loop_NTPase"/>
</dbReference>
<organism evidence="3 4">
    <name type="scientific">Gluconacetobacter azotocaptans</name>
    <dbReference type="NCBI Taxonomy" id="142834"/>
    <lineage>
        <taxon>Bacteria</taxon>
        <taxon>Pseudomonadati</taxon>
        <taxon>Pseudomonadota</taxon>
        <taxon>Alphaproteobacteria</taxon>
        <taxon>Acetobacterales</taxon>
        <taxon>Acetobacteraceae</taxon>
        <taxon>Gluconacetobacter</taxon>
    </lineage>
</organism>
<keyword evidence="4" id="KW-1185">Reference proteome</keyword>
<feature type="compositionally biased region" description="Basic residues" evidence="1">
    <location>
        <begin position="2098"/>
        <end position="2108"/>
    </location>
</feature>
<evidence type="ECO:0000259" key="2">
    <source>
        <dbReference type="Pfam" id="PF05729"/>
    </source>
</evidence>
<dbReference type="SUPFAM" id="SSF52540">
    <property type="entry name" value="P-loop containing nucleoside triphosphate hydrolases"/>
    <property type="match status" value="1"/>
</dbReference>
<reference evidence="3 4" key="1">
    <citation type="submission" date="2020-04" db="EMBL/GenBank/DDBJ databases">
        <title>Description of novel Gluconacetobacter.</title>
        <authorList>
            <person name="Sombolestani A."/>
        </authorList>
    </citation>
    <scope>NUCLEOTIDE SEQUENCE [LARGE SCALE GENOMIC DNA]</scope>
    <source>
        <strain evidence="3 4">LMG 21311</strain>
    </source>
</reference>
<evidence type="ECO:0000313" key="3">
    <source>
        <dbReference type="EMBL" id="MBB2190775.1"/>
    </source>
</evidence>
<feature type="compositionally biased region" description="Basic and acidic residues" evidence="1">
    <location>
        <begin position="2086"/>
        <end position="2096"/>
    </location>
</feature>
<dbReference type="EMBL" id="JABEQF010000009">
    <property type="protein sequence ID" value="MBB2190775.1"/>
    <property type="molecule type" value="Genomic_DNA"/>
</dbReference>
<comment type="caution">
    <text evidence="3">The sequence shown here is derived from an EMBL/GenBank/DDBJ whole genome shotgun (WGS) entry which is preliminary data.</text>
</comment>
<feature type="region of interest" description="Disordered" evidence="1">
    <location>
        <begin position="2065"/>
        <end position="2108"/>
    </location>
</feature>
<dbReference type="Proteomes" id="UP000555756">
    <property type="component" value="Unassembled WGS sequence"/>
</dbReference>
<evidence type="ECO:0000256" key="1">
    <source>
        <dbReference type="SAM" id="MobiDB-lite"/>
    </source>
</evidence>
<dbReference type="NCBIfam" id="NF041816">
    <property type="entry name" value="Avs3a"/>
    <property type="match status" value="1"/>
</dbReference>
<dbReference type="Pfam" id="PF05729">
    <property type="entry name" value="NACHT"/>
    <property type="match status" value="1"/>
</dbReference>
<accession>A0A7W4JU11</accession>
<dbReference type="RefSeq" id="WP_183119922.1">
    <property type="nucleotide sequence ID" value="NZ_JABEQF010000009.1"/>
</dbReference>
<feature type="domain" description="NACHT" evidence="2">
    <location>
        <begin position="280"/>
        <end position="462"/>
    </location>
</feature>
<gene>
    <name evidence="3" type="ORF">HLH34_12520</name>
</gene>
<protein>
    <submittedName>
        <fullName evidence="3">NACHT domain-containing protein</fullName>
    </submittedName>
</protein>
<sequence>MISSVKNISQADLVRTSRDGDQFHYLRAARLCLEILRFGTSLVAITIEGTSPDEEITDGLNVIDLALYHGSTAPGSASQIAYRQFKHSTLHAAEEWTDSGFKKTLKGFAARYEKLVESYGAEDVGKRFSFEFETNRPIAATVFEALSDLAEGQESKRSAYFRRELPLTGSALQNFAKLVHLMPSVPDYLTQRSLLEQGLGTYLPDSDKDAPLKLKDLVTRKATTEFERNPQIRRQDVLDAIDAREHSLFPAPSLIEIPQQIVAREQLPSIAAAIIASADPIIIQAEGGVGKSVTATTLARQLPSGSFGFVYDCFGNGGYRSASEYRHRPQDGLVQLVNEMASAGLCDPLLPSNKADDSAYVRAFLSRVRQAADQLTKSGDGLLLIVIDAADNAETASQEASDGPSFPRLLLREKLPANVRLVLTARPYRVGSLAPPPEVKLTTLQPFSESETAAKLRAHFSDVAPADVREFHRLTSHNPRVQSAALAVGDTVQEVLAQLGPTPRTVEDTIKELLEKAIAKARDVSAYEQQQIDLVCTALATLRPFVPLEIVAATAGVGVELVRSIANDLQRPLIVREDAVQFRDEPTETWFRQRFRPSGTELNAFISRLKPLAVESAYVAAVLPALMLEAGLFDELVALALTSEALPQGSAIAKRDVELQRLQFALKAALRSKRYFEAIKLAMKAGGEAATDERQQNLLNQNTDLAARFLEPNQILEQVSRRLITGGSWTGSEHAYEAALLSSSPQLVGDARSRLRFAYEWVGHWSRSRKSQEEDHFDRTSIDDEDIAALQLAELNLHGAAICAQQLRRWTPREVSFRVGRLLARRLVDAGRFTELDELAHEAGNDLGLILAITMELGGIGRVPPREAVQRAAALLASKHVKIDAPNDWRGEDTRLIAVSELVAAATKLRIAPRRDLARVLDRYIPKEAPRGLATRFPHEHDRRLAYLRAYSLRAKLRGRSVHLTEPAEPEIKKALKSKHGGYGSDAERYKRDIGVLLPWHDLWAGGLLKKIIPIDLSAAIDQARDRANQAEARSYEEYSATGDEIAHIWSQILVAVAAPEAEWLKLDAWRKELKHPLFTPTLTAIARRAAFLGQHGFALDIAAEAHKLSAGERDEADSKADGLISVCRAVLTSSEAEAGQYFNEAIVVASRIGSENLHRWEAILHLASASAAAPMDDPETAYRFARAAELTYEYVARDRHFPWDHTVEALTGLSHRSGPAIISRWLDRHFGNEFRILPELVEALRDGGHLDPIASLCLLPMRGWWNLLTVLKAALNGADGKTERTSIATAFLRYARFKGGSASDWREIGKILDALEFPSAIAHEMIEAASRSEEREQRSKTTYYSTETEAIDWDTVFNETDLLDPVSMNDALARYKKLEGGFYPSRFYEAAIDRLKAGSEANFLESLARSGTVERYELRGLLDAIPTTWESRVSVAPAIQALVKQVYRLECFSITASRYYQSLPHKLASEASGLTVRELLAEAVDAIGQTTVPSGADDLFQLVGVLATFLSVEQAREALSYALNLLEPLHEASDGDGPWSIDLVPPSTVEASIAGYLWAALGSPAAERRWNAAHSIRMLASLDRTVVIDHLMKFASQRSAGPFADVELRFYDLHAVQWFAISLARAAQESPATIARCKTYLLNQTSPNNQHVLTRSFAAEALLTLHQSEAILLEQEQVDALSAINKSKLPVVDSKSFGRARKGRPTERKWDDSRFHFGLDFPKYFLSPLGNAFAISDAEMEIEAEKIIRDDWGLADNGRYDKDVRATRKYFRDNDRRMRGEASAVDDLQFYLSYHATMTLAGKLLDEHPLHENLQEPDDDWRTFRRWLRSQGLTRSDGLWLADRRDVSPKECVSLSATKDEDWPSSLDDERVDRFSLLPDARVVASGRWTAYASRRRQEISVRSAFVSKETAPALVRALQNSEDRYFHRLPYSDEEDGELSKGNYLLKGWVSEFGRDEEGLDKFDAWAANVGHRTLAPSQNIVAQMGLEPDATDRTWQMNGTAAFSSEIWSEGSPDEDGQHSHGRRLLIHPPLIDGLLKKTGMSLIVEVRAERQMAYSRYDRWKEREGRDARSTTQIILFEEDKEPVSVRSDPKPRPQARRRSKGRR</sequence>
<name>A0A7W4JU11_9PROT</name>